<evidence type="ECO:0000256" key="4">
    <source>
        <dbReference type="ARBA" id="ARBA00022692"/>
    </source>
</evidence>
<proteinExistence type="inferred from homology"/>
<keyword evidence="2 7" id="KW-0813">Transport</keyword>
<dbReference type="PANTHER" id="PTHR43005">
    <property type="entry name" value="BLR7065 PROTEIN"/>
    <property type="match status" value="1"/>
</dbReference>
<evidence type="ECO:0000256" key="3">
    <source>
        <dbReference type="ARBA" id="ARBA00022475"/>
    </source>
</evidence>
<feature type="transmembrane region" description="Helical" evidence="7">
    <location>
        <begin position="7"/>
        <end position="28"/>
    </location>
</feature>
<dbReference type="SUPFAM" id="SSF161098">
    <property type="entry name" value="MetI-like"/>
    <property type="match status" value="1"/>
</dbReference>
<dbReference type="InterPro" id="IPR035906">
    <property type="entry name" value="MetI-like_sf"/>
</dbReference>
<dbReference type="Proteomes" id="UP000284751">
    <property type="component" value="Unassembled WGS sequence"/>
</dbReference>
<evidence type="ECO:0000256" key="2">
    <source>
        <dbReference type="ARBA" id="ARBA00022448"/>
    </source>
</evidence>
<evidence type="ECO:0000313" key="10">
    <source>
        <dbReference type="Proteomes" id="UP000284751"/>
    </source>
</evidence>
<evidence type="ECO:0000259" key="8">
    <source>
        <dbReference type="PROSITE" id="PS50928"/>
    </source>
</evidence>
<evidence type="ECO:0000256" key="6">
    <source>
        <dbReference type="ARBA" id="ARBA00023136"/>
    </source>
</evidence>
<evidence type="ECO:0000256" key="5">
    <source>
        <dbReference type="ARBA" id="ARBA00022989"/>
    </source>
</evidence>
<evidence type="ECO:0000256" key="7">
    <source>
        <dbReference type="RuleBase" id="RU363032"/>
    </source>
</evidence>
<reference evidence="9 10" key="1">
    <citation type="submission" date="2018-08" db="EMBL/GenBank/DDBJ databases">
        <title>A genome reference for cultivated species of the human gut microbiota.</title>
        <authorList>
            <person name="Zou Y."/>
            <person name="Xue W."/>
            <person name="Luo G."/>
        </authorList>
    </citation>
    <scope>NUCLEOTIDE SEQUENCE [LARGE SCALE GENOMIC DNA]</scope>
    <source>
        <strain evidence="9 10">AF28-26</strain>
    </source>
</reference>
<dbReference type="PANTHER" id="PTHR43005:SF1">
    <property type="entry name" value="SPERMIDINE_PUTRESCINE TRANSPORT SYSTEM PERMEASE PROTEIN"/>
    <property type="match status" value="1"/>
</dbReference>
<sequence>MKQNQKIGYLYLLPLAILVAVFMIYPFFNGIFLSLFSTKYGFGDLTFAGFDNFIKIFQDEYFWTAAKNSLIWVFFGLILSSIIPMAIALFLNRQFHGKQAVLTSMMVPWITPVVGLALIVRWFLEPNLGLINNALRSLGILHDQINFFGSTDLAMPTLVFINFWQFCPFGVLLMLSVFSTIDNEQKEAMRVDGAGSWKILTKLIMPQSGSMLTFMLFFGIVLTFNNYSIVYLTTKGGPSMSTYTIPMLIYEKAFKEFNSGEAMAVATVMGITLIAVGFLYFKFCYKPQET</sequence>
<dbReference type="Pfam" id="PF00528">
    <property type="entry name" value="BPD_transp_1"/>
    <property type="match status" value="1"/>
</dbReference>
<gene>
    <name evidence="9" type="ORF">DWY99_03590</name>
</gene>
<dbReference type="EMBL" id="QRTC01000008">
    <property type="protein sequence ID" value="RGQ43084.1"/>
    <property type="molecule type" value="Genomic_DNA"/>
</dbReference>
<feature type="domain" description="ABC transmembrane type-1" evidence="8">
    <location>
        <begin position="66"/>
        <end position="280"/>
    </location>
</feature>
<dbReference type="GO" id="GO:0005886">
    <property type="term" value="C:plasma membrane"/>
    <property type="evidence" value="ECO:0007669"/>
    <property type="project" value="UniProtKB-SubCell"/>
</dbReference>
<organism evidence="9 10">
    <name type="scientific">[Clostridium] leptum</name>
    <dbReference type="NCBI Taxonomy" id="1535"/>
    <lineage>
        <taxon>Bacteria</taxon>
        <taxon>Bacillati</taxon>
        <taxon>Bacillota</taxon>
        <taxon>Clostridia</taxon>
        <taxon>Eubacteriales</taxon>
        <taxon>Oscillospiraceae</taxon>
        <taxon>Oscillospiraceae incertae sedis</taxon>
    </lineage>
</organism>
<dbReference type="AlphaFoldDB" id="A0A412AZP5"/>
<comment type="caution">
    <text evidence="9">The sequence shown here is derived from an EMBL/GenBank/DDBJ whole genome shotgun (WGS) entry which is preliminary data.</text>
</comment>
<keyword evidence="3" id="KW-1003">Cell membrane</keyword>
<protein>
    <submittedName>
        <fullName evidence="9">Sugar ABC transporter permease</fullName>
    </submittedName>
</protein>
<dbReference type="InterPro" id="IPR000515">
    <property type="entry name" value="MetI-like"/>
</dbReference>
<evidence type="ECO:0000313" key="9">
    <source>
        <dbReference type="EMBL" id="RGQ43084.1"/>
    </source>
</evidence>
<feature type="transmembrane region" description="Helical" evidence="7">
    <location>
        <begin position="70"/>
        <end position="91"/>
    </location>
</feature>
<name>A0A412AZP5_9FIRM</name>
<feature type="transmembrane region" description="Helical" evidence="7">
    <location>
        <begin position="163"/>
        <end position="181"/>
    </location>
</feature>
<feature type="transmembrane region" description="Helical" evidence="7">
    <location>
        <begin position="103"/>
        <end position="124"/>
    </location>
</feature>
<comment type="subcellular location">
    <subcellularLocation>
        <location evidence="1 7">Cell membrane</location>
        <topology evidence="1 7">Multi-pass membrane protein</topology>
    </subcellularLocation>
</comment>
<dbReference type="CDD" id="cd06261">
    <property type="entry name" value="TM_PBP2"/>
    <property type="match status" value="1"/>
</dbReference>
<feature type="transmembrane region" description="Helical" evidence="7">
    <location>
        <begin position="262"/>
        <end position="281"/>
    </location>
</feature>
<keyword evidence="4 7" id="KW-0812">Transmembrane</keyword>
<keyword evidence="6 7" id="KW-0472">Membrane</keyword>
<accession>A0A412AZP5</accession>
<dbReference type="GO" id="GO:0055085">
    <property type="term" value="P:transmembrane transport"/>
    <property type="evidence" value="ECO:0007669"/>
    <property type="project" value="InterPro"/>
</dbReference>
<evidence type="ECO:0000256" key="1">
    <source>
        <dbReference type="ARBA" id="ARBA00004651"/>
    </source>
</evidence>
<keyword evidence="5 7" id="KW-1133">Transmembrane helix</keyword>
<dbReference type="PROSITE" id="PS50928">
    <property type="entry name" value="ABC_TM1"/>
    <property type="match status" value="1"/>
</dbReference>
<comment type="similarity">
    <text evidence="7">Belongs to the binding-protein-dependent transport system permease family.</text>
</comment>
<feature type="transmembrane region" description="Helical" evidence="7">
    <location>
        <begin position="212"/>
        <end position="232"/>
    </location>
</feature>
<dbReference type="Gene3D" id="1.10.3720.10">
    <property type="entry name" value="MetI-like"/>
    <property type="match status" value="1"/>
</dbReference>